<proteinExistence type="predicted"/>
<dbReference type="AlphaFoldDB" id="A0AAU2VRG5"/>
<evidence type="ECO:0000313" key="1">
    <source>
        <dbReference type="EMBL" id="WTW69953.1"/>
    </source>
</evidence>
<accession>A0AAU2VRG5</accession>
<gene>
    <name evidence="1" type="ORF">OG398_17550</name>
</gene>
<dbReference type="EMBL" id="CP108313">
    <property type="protein sequence ID" value="WTW69953.1"/>
    <property type="molecule type" value="Genomic_DNA"/>
</dbReference>
<name>A0AAU2VRG5_9ACTN</name>
<reference evidence="1" key="1">
    <citation type="submission" date="2022-10" db="EMBL/GenBank/DDBJ databases">
        <title>The complete genomes of actinobacterial strains from the NBC collection.</title>
        <authorList>
            <person name="Joergensen T.S."/>
            <person name="Alvarez Arevalo M."/>
            <person name="Sterndorff E.B."/>
            <person name="Faurdal D."/>
            <person name="Vuksanovic O."/>
            <person name="Mourched A.-S."/>
            <person name="Charusanti P."/>
            <person name="Shaw S."/>
            <person name="Blin K."/>
            <person name="Weber T."/>
        </authorList>
    </citation>
    <scope>NUCLEOTIDE SEQUENCE</scope>
    <source>
        <strain evidence="1">NBC_00008</strain>
    </source>
</reference>
<sequence length="51" mass="5193">MLAEALVAHAAAPDGQSLTGRIVAMFNDASIDPLSPARNLNSPITPVIPAP</sequence>
<organism evidence="1">
    <name type="scientific">Streptomyces sp. NBC_00008</name>
    <dbReference type="NCBI Taxonomy" id="2903610"/>
    <lineage>
        <taxon>Bacteria</taxon>
        <taxon>Bacillati</taxon>
        <taxon>Actinomycetota</taxon>
        <taxon>Actinomycetes</taxon>
        <taxon>Kitasatosporales</taxon>
        <taxon>Streptomycetaceae</taxon>
        <taxon>Streptomyces</taxon>
    </lineage>
</organism>
<protein>
    <submittedName>
        <fullName evidence="1">Uncharacterized protein</fullName>
    </submittedName>
</protein>